<keyword evidence="3" id="KW-1185">Reference proteome</keyword>
<evidence type="ECO:0000256" key="1">
    <source>
        <dbReference type="SAM" id="MobiDB-lite"/>
    </source>
</evidence>
<evidence type="ECO:0000313" key="2">
    <source>
        <dbReference type="EMBL" id="RDX56620.1"/>
    </source>
</evidence>
<name>A0A371DVP9_9APHY</name>
<protein>
    <submittedName>
        <fullName evidence="2">Uncharacterized protein</fullName>
    </submittedName>
</protein>
<feature type="compositionally biased region" description="Basic and acidic residues" evidence="1">
    <location>
        <begin position="60"/>
        <end position="72"/>
    </location>
</feature>
<feature type="region of interest" description="Disordered" evidence="1">
    <location>
        <begin position="31"/>
        <end position="82"/>
    </location>
</feature>
<evidence type="ECO:0000313" key="3">
    <source>
        <dbReference type="Proteomes" id="UP000256964"/>
    </source>
</evidence>
<accession>A0A371DVP9</accession>
<gene>
    <name evidence="2" type="ORF">OH76DRAFT_402906</name>
</gene>
<dbReference type="AlphaFoldDB" id="A0A371DVP9"/>
<dbReference type="Proteomes" id="UP000256964">
    <property type="component" value="Unassembled WGS sequence"/>
</dbReference>
<organism evidence="2 3">
    <name type="scientific">Lentinus brumalis</name>
    <dbReference type="NCBI Taxonomy" id="2498619"/>
    <lineage>
        <taxon>Eukaryota</taxon>
        <taxon>Fungi</taxon>
        <taxon>Dikarya</taxon>
        <taxon>Basidiomycota</taxon>
        <taxon>Agaricomycotina</taxon>
        <taxon>Agaricomycetes</taxon>
        <taxon>Polyporales</taxon>
        <taxon>Polyporaceae</taxon>
        <taxon>Lentinus</taxon>
    </lineage>
</organism>
<proteinExistence type="predicted"/>
<sequence>MWTWMLASRTPLWGRGVTNVETRDSPTVCFGPLSGRNTNHMRDPGPWKVTQHTSGSHMHNLCDRSYPRDPHVGGHTNHKHPR</sequence>
<reference evidence="2 3" key="1">
    <citation type="journal article" date="2018" name="Biotechnol. Biofuels">
        <title>Integrative visual omics of the white-rot fungus Polyporus brumalis exposes the biotechnological potential of its oxidative enzymes for delignifying raw plant biomass.</title>
        <authorList>
            <person name="Miyauchi S."/>
            <person name="Rancon A."/>
            <person name="Drula E."/>
            <person name="Hage H."/>
            <person name="Chaduli D."/>
            <person name="Favel A."/>
            <person name="Grisel S."/>
            <person name="Henrissat B."/>
            <person name="Herpoel-Gimbert I."/>
            <person name="Ruiz-Duenas F.J."/>
            <person name="Chevret D."/>
            <person name="Hainaut M."/>
            <person name="Lin J."/>
            <person name="Wang M."/>
            <person name="Pangilinan J."/>
            <person name="Lipzen A."/>
            <person name="Lesage-Meessen L."/>
            <person name="Navarro D."/>
            <person name="Riley R."/>
            <person name="Grigoriev I.V."/>
            <person name="Zhou S."/>
            <person name="Raouche S."/>
            <person name="Rosso M.N."/>
        </authorList>
    </citation>
    <scope>NUCLEOTIDE SEQUENCE [LARGE SCALE GENOMIC DNA]</scope>
    <source>
        <strain evidence="2 3">BRFM 1820</strain>
    </source>
</reference>
<dbReference type="EMBL" id="KZ857380">
    <property type="protein sequence ID" value="RDX56620.1"/>
    <property type="molecule type" value="Genomic_DNA"/>
</dbReference>